<dbReference type="KEGG" id="vg:55013009"/>
<sequence>MSDQVFIGHDYFNAWYVDGALKESAKPDYLNIETLMTVFPDADVYWMDDDMYDELLNGDDYPVDLRDVPLDRMRKIQ</sequence>
<gene>
    <name evidence="1" type="primary">173</name>
    <name evidence="1" type="ORF">SEA_GODONK_173</name>
</gene>
<dbReference type="Proteomes" id="UP000297070">
    <property type="component" value="Segment"/>
</dbReference>
<dbReference type="GeneID" id="55013009"/>
<name>A0A4D6E2M6_9CAUD</name>
<dbReference type="RefSeq" id="YP_009821526.1">
    <property type="nucleotide sequence ID" value="NC_048176.1"/>
</dbReference>
<evidence type="ECO:0000313" key="1">
    <source>
        <dbReference type="EMBL" id="QBZ72761.1"/>
    </source>
</evidence>
<keyword evidence="2" id="KW-1185">Reference proteome</keyword>
<proteinExistence type="predicted"/>
<reference evidence="1 2" key="1">
    <citation type="submission" date="2019-03" db="EMBL/GenBank/DDBJ databases">
        <authorList>
            <person name="Douthitt C."/>
            <person name="D'Elia T."/>
            <person name="Bockoras C."/>
            <person name="Boss C."/>
            <person name="Clemons M."/>
            <person name="Green W."/>
            <person name="Harel H."/>
            <person name="Larralde J."/>
            <person name="Lopez M."/>
            <person name="Magana D."/>
            <person name="Miguel M."/>
            <person name="Muschweck L."/>
            <person name="Olivos K."/>
            <person name="Racette D."/>
            <person name="Reynolds M."/>
            <person name="Ru Y."/>
            <person name="Santana M."/>
            <person name="Simon R."/>
            <person name="Smotrilla K."/>
            <person name="Sufficool B."/>
            <person name="Tamayo B."/>
            <person name="Tirado E."/>
            <person name="Vajanyi M."/>
            <person name="Weger M."/>
            <person name="Wehr A."/>
            <person name="Whitaker K."/>
            <person name="Garlena R.A."/>
            <person name="Russell D.A."/>
            <person name="Pope W.H."/>
            <person name="Jacobs-Sera D."/>
            <person name="Hatfull G.F."/>
        </authorList>
    </citation>
    <scope>NUCLEOTIDE SEQUENCE [LARGE SCALE GENOMIC DNA]</scope>
</reference>
<evidence type="ECO:0000313" key="2">
    <source>
        <dbReference type="Proteomes" id="UP000297070"/>
    </source>
</evidence>
<accession>A0A4D6E2M6</accession>
<organism evidence="1 2">
    <name type="scientific">Gordonia phage GodonK</name>
    <dbReference type="NCBI Taxonomy" id="2562192"/>
    <lineage>
        <taxon>Viruses</taxon>
        <taxon>Duplodnaviria</taxon>
        <taxon>Heunggongvirae</taxon>
        <taxon>Uroviricota</taxon>
        <taxon>Caudoviricetes</taxon>
        <taxon>Godonkavirus</taxon>
        <taxon>Godonkavirus godonK</taxon>
    </lineage>
</organism>
<protein>
    <submittedName>
        <fullName evidence="1">Uncharacterized protein</fullName>
    </submittedName>
</protein>
<dbReference type="EMBL" id="MK620899">
    <property type="protein sequence ID" value="QBZ72761.1"/>
    <property type="molecule type" value="Genomic_DNA"/>
</dbReference>